<dbReference type="Gene3D" id="3.30.310.50">
    <property type="entry name" value="Alpha-D-phosphohexomutase, C-terminal domain"/>
    <property type="match status" value="1"/>
</dbReference>
<evidence type="ECO:0000256" key="6">
    <source>
        <dbReference type="ARBA" id="ARBA00023235"/>
    </source>
</evidence>
<dbReference type="SUPFAM" id="SSF53738">
    <property type="entry name" value="Phosphoglucomutase, first 3 domains"/>
    <property type="match status" value="3"/>
</dbReference>
<keyword evidence="5" id="KW-0460">Magnesium</keyword>
<evidence type="ECO:0000259" key="10">
    <source>
        <dbReference type="Pfam" id="PF02880"/>
    </source>
</evidence>
<comment type="similarity">
    <text evidence="2">Belongs to the phosphohexose mutase family.</text>
</comment>
<evidence type="ECO:0000259" key="8">
    <source>
        <dbReference type="Pfam" id="PF02878"/>
    </source>
</evidence>
<keyword evidence="4" id="KW-0479">Metal-binding</keyword>
<keyword evidence="12" id="KW-1185">Reference proteome</keyword>
<dbReference type="SUPFAM" id="SSF55957">
    <property type="entry name" value="Phosphoglucomutase, C-terminal domain"/>
    <property type="match status" value="1"/>
</dbReference>
<dbReference type="InterPro" id="IPR005844">
    <property type="entry name" value="A-D-PHexomutase_a/b/a-I"/>
</dbReference>
<dbReference type="InterPro" id="IPR005845">
    <property type="entry name" value="A-D-PHexomutase_a/b/a-II"/>
</dbReference>
<dbReference type="PRINTS" id="PR00509">
    <property type="entry name" value="PGMPMM"/>
</dbReference>
<dbReference type="InterPro" id="IPR005843">
    <property type="entry name" value="A-D-PHexomutase_C"/>
</dbReference>
<dbReference type="Gene3D" id="3.40.120.10">
    <property type="entry name" value="Alpha-D-Glucose-1,6-Bisphosphate, subunit A, domain 3"/>
    <property type="match status" value="3"/>
</dbReference>
<dbReference type="PANTHER" id="PTHR43771:SF1">
    <property type="entry name" value="PHOSPHOMANNOMUTASE"/>
    <property type="match status" value="1"/>
</dbReference>
<feature type="domain" description="Alpha-D-phosphohexomutase alpha/beta/alpha" evidence="8">
    <location>
        <begin position="10"/>
        <end position="120"/>
    </location>
</feature>
<evidence type="ECO:0000256" key="2">
    <source>
        <dbReference type="ARBA" id="ARBA00010231"/>
    </source>
</evidence>
<dbReference type="InterPro" id="IPR005841">
    <property type="entry name" value="Alpha-D-phosphohexomutase_SF"/>
</dbReference>
<evidence type="ECO:0000256" key="3">
    <source>
        <dbReference type="ARBA" id="ARBA00022553"/>
    </source>
</evidence>
<dbReference type="PANTHER" id="PTHR43771">
    <property type="entry name" value="PHOSPHOMANNOMUTASE"/>
    <property type="match status" value="1"/>
</dbReference>
<reference evidence="12" key="1">
    <citation type="journal article" date="2019" name="Int. J. Syst. Evol. Microbiol.">
        <title>The Global Catalogue of Microorganisms (GCM) 10K type strain sequencing project: providing services to taxonomists for standard genome sequencing and annotation.</title>
        <authorList>
            <consortium name="The Broad Institute Genomics Platform"/>
            <consortium name="The Broad Institute Genome Sequencing Center for Infectious Disease"/>
            <person name="Wu L."/>
            <person name="Ma J."/>
        </authorList>
    </citation>
    <scope>NUCLEOTIDE SEQUENCE [LARGE SCALE GENOMIC DNA]</scope>
    <source>
        <strain evidence="12">JCM 13006</strain>
    </source>
</reference>
<evidence type="ECO:0000256" key="4">
    <source>
        <dbReference type="ARBA" id="ARBA00022723"/>
    </source>
</evidence>
<feature type="domain" description="Alpha-D-phosphohexomutase C-terminal" evidence="7">
    <location>
        <begin position="372"/>
        <end position="444"/>
    </location>
</feature>
<keyword evidence="3" id="KW-0597">Phosphoprotein</keyword>
<keyword evidence="6" id="KW-0413">Isomerase</keyword>
<feature type="domain" description="Alpha-D-phosphohexomutase alpha/beta/alpha" evidence="10">
    <location>
        <begin position="261"/>
        <end position="362"/>
    </location>
</feature>
<evidence type="ECO:0000259" key="7">
    <source>
        <dbReference type="Pfam" id="PF00408"/>
    </source>
</evidence>
<evidence type="ECO:0000313" key="11">
    <source>
        <dbReference type="EMBL" id="GAA4855737.1"/>
    </source>
</evidence>
<dbReference type="RefSeq" id="WP_345697911.1">
    <property type="nucleotide sequence ID" value="NZ_BAABIS010000001.1"/>
</dbReference>
<dbReference type="Proteomes" id="UP001501752">
    <property type="component" value="Unassembled WGS sequence"/>
</dbReference>
<evidence type="ECO:0000256" key="1">
    <source>
        <dbReference type="ARBA" id="ARBA00001946"/>
    </source>
</evidence>
<dbReference type="EMBL" id="BAABIS010000001">
    <property type="protein sequence ID" value="GAA4855737.1"/>
    <property type="molecule type" value="Genomic_DNA"/>
</dbReference>
<dbReference type="Pfam" id="PF02879">
    <property type="entry name" value="PGM_PMM_II"/>
    <property type="match status" value="1"/>
</dbReference>
<dbReference type="InterPro" id="IPR016055">
    <property type="entry name" value="A-D-PHexomutase_a/b/a-I/II/III"/>
</dbReference>
<evidence type="ECO:0000259" key="9">
    <source>
        <dbReference type="Pfam" id="PF02879"/>
    </source>
</evidence>
<proteinExistence type="inferred from homology"/>
<comment type="cofactor">
    <cofactor evidence="1">
        <name>Mg(2+)</name>
        <dbReference type="ChEBI" id="CHEBI:18420"/>
    </cofactor>
</comment>
<evidence type="ECO:0000256" key="5">
    <source>
        <dbReference type="ARBA" id="ARBA00022842"/>
    </source>
</evidence>
<dbReference type="Pfam" id="PF02878">
    <property type="entry name" value="PGM_PMM_I"/>
    <property type="match status" value="1"/>
</dbReference>
<dbReference type="Pfam" id="PF00408">
    <property type="entry name" value="PGM_PMM_IV"/>
    <property type="match status" value="1"/>
</dbReference>
<sequence>MRPETAAHAVRTYDIRGLSPEELDEEAAYRIGAAFAGLVGAPLIAVVRDMRLSSPALAGAFTKGVLEQGVDVLDAGLGSTDRLYYLSGLHGVPGAMVTASHNPAGWNGFKLCRAGAVPVAEGSGLERVRAALLGPRPQRAAVTGVRRPAGPVEEFAAHLRSLVDLTGLRPLTVVVDAGNGMAGQTAPLVLDHPALRLVPLHFELDGSFPHHEADPMKPANLAELRARVVAEGADLGLAFDGDADRVFAVDERGEPVPAAALLALLAGRLLAAEPGAAVVHNLIAPRSAVAAVERAGGVPVRTRVGHSHLKAAMAEHLAVLGGEHSGHYYFRDFWFADSGLLAALHLLAELSAQARPLSKLAAGHDRWAGSGELNLEVADPAGAVAAVERSLGDSGARVDRLDGLTAEFPDGSWFNLRASRTEAVLRLNAEAPDTRTLDALTDHVLSAVRDAEQN</sequence>
<accession>A0ABP9DQT3</accession>
<protein>
    <submittedName>
        <fullName evidence="11">Phosphomannomutase/phosphoglucomutase</fullName>
    </submittedName>
</protein>
<dbReference type="InterPro" id="IPR036900">
    <property type="entry name" value="A-D-PHexomutase_C_sf"/>
</dbReference>
<gene>
    <name evidence="11" type="ORF">GCM10023235_36560</name>
</gene>
<dbReference type="InterPro" id="IPR005846">
    <property type="entry name" value="A-D-PHexomutase_a/b/a-III"/>
</dbReference>
<dbReference type="Pfam" id="PF02880">
    <property type="entry name" value="PGM_PMM_III"/>
    <property type="match status" value="1"/>
</dbReference>
<dbReference type="CDD" id="cd03089">
    <property type="entry name" value="PMM_PGM"/>
    <property type="match status" value="1"/>
</dbReference>
<evidence type="ECO:0000313" key="12">
    <source>
        <dbReference type="Proteomes" id="UP001501752"/>
    </source>
</evidence>
<organism evidence="11 12">
    <name type="scientific">Kitasatospora terrestris</name>
    <dbReference type="NCBI Taxonomy" id="258051"/>
    <lineage>
        <taxon>Bacteria</taxon>
        <taxon>Bacillati</taxon>
        <taxon>Actinomycetota</taxon>
        <taxon>Actinomycetes</taxon>
        <taxon>Kitasatosporales</taxon>
        <taxon>Streptomycetaceae</taxon>
        <taxon>Kitasatospora</taxon>
    </lineage>
</organism>
<feature type="domain" description="Alpha-D-phosphohexomutase alpha/beta/alpha" evidence="9">
    <location>
        <begin position="154"/>
        <end position="253"/>
    </location>
</feature>
<name>A0ABP9DQT3_9ACTN</name>
<comment type="caution">
    <text evidence="11">The sequence shown here is derived from an EMBL/GenBank/DDBJ whole genome shotgun (WGS) entry which is preliminary data.</text>
</comment>